<dbReference type="InterPro" id="IPR036771">
    <property type="entry name" value="ATPsynth_dsu/esu_N"/>
</dbReference>
<evidence type="ECO:0000256" key="8">
    <source>
        <dbReference type="ARBA" id="ARBA00023128"/>
    </source>
</evidence>
<name>A0AAD9PHT8_9APIC</name>
<keyword evidence="3" id="KW-0813">Transport</keyword>
<feature type="domain" description="ATP synthase F1 complex delta/epsilon subunit N-terminal" evidence="10">
    <location>
        <begin position="21"/>
        <end position="91"/>
    </location>
</feature>
<dbReference type="Pfam" id="PF02823">
    <property type="entry name" value="ATP-synt_DE_N"/>
    <property type="match status" value="1"/>
</dbReference>
<evidence type="ECO:0000256" key="4">
    <source>
        <dbReference type="ARBA" id="ARBA00022781"/>
    </source>
</evidence>
<dbReference type="AlphaFoldDB" id="A0AAD9PHT8"/>
<dbReference type="CDD" id="cd12152">
    <property type="entry name" value="F1-ATPase_delta"/>
    <property type="match status" value="1"/>
</dbReference>
<keyword evidence="13" id="KW-1185">Reference proteome</keyword>
<dbReference type="InterPro" id="IPR020546">
    <property type="entry name" value="ATP_synth_F1_dsu/esu_N"/>
</dbReference>
<reference evidence="11" key="1">
    <citation type="journal article" date="2023" name="Nat. Microbiol.">
        <title>Babesia duncani multi-omics identifies virulence factors and drug targets.</title>
        <authorList>
            <person name="Singh P."/>
            <person name="Lonardi S."/>
            <person name="Liang Q."/>
            <person name="Vydyam P."/>
            <person name="Khabirova E."/>
            <person name="Fang T."/>
            <person name="Gihaz S."/>
            <person name="Thekkiniath J."/>
            <person name="Munshi M."/>
            <person name="Abel S."/>
            <person name="Ciampossin L."/>
            <person name="Batugedara G."/>
            <person name="Gupta M."/>
            <person name="Lu X.M."/>
            <person name="Lenz T."/>
            <person name="Chakravarty S."/>
            <person name="Cornillot E."/>
            <person name="Hu Y."/>
            <person name="Ma W."/>
            <person name="Gonzalez L.M."/>
            <person name="Sanchez S."/>
            <person name="Estrada K."/>
            <person name="Sanchez-Flores A."/>
            <person name="Montero E."/>
            <person name="Harb O.S."/>
            <person name="Le Roch K.G."/>
            <person name="Mamoun C.B."/>
        </authorList>
    </citation>
    <scope>NUCLEOTIDE SEQUENCE</scope>
    <source>
        <strain evidence="11">WA1</strain>
    </source>
</reference>
<organism evidence="11 13">
    <name type="scientific">Babesia duncani</name>
    <dbReference type="NCBI Taxonomy" id="323732"/>
    <lineage>
        <taxon>Eukaryota</taxon>
        <taxon>Sar</taxon>
        <taxon>Alveolata</taxon>
        <taxon>Apicomplexa</taxon>
        <taxon>Aconoidasida</taxon>
        <taxon>Piroplasmida</taxon>
        <taxon>Babesiidae</taxon>
        <taxon>Babesia</taxon>
    </lineage>
</organism>
<keyword evidence="8" id="KW-0496">Mitochondrion</keyword>
<accession>A0AAD9PHT8</accession>
<evidence type="ECO:0000259" key="10">
    <source>
        <dbReference type="Pfam" id="PF02823"/>
    </source>
</evidence>
<evidence type="ECO:0000256" key="5">
    <source>
        <dbReference type="ARBA" id="ARBA00022792"/>
    </source>
</evidence>
<gene>
    <name evidence="12" type="ORF">BdWA1_000901</name>
    <name evidence="11" type="ORF">BdWA1_003723</name>
</gene>
<keyword evidence="7" id="KW-0406">Ion transport</keyword>
<sequence length="152" mass="16331">MSLFLGRSLRCAATAAGGSSLRFSLLSPHESFFVDTPVKQVTVPGSEGYFTLTGGHSPMLATLKPGVVSFISDSGEDKYFISSGFLVFKRQDDNYLAQVTGVEIVPLSHLDKERTVAVLQQVLAESQGSTDSWTKTRALLAQDLCSAILKAI</sequence>
<comment type="subcellular location">
    <subcellularLocation>
        <location evidence="1">Mitochondrion inner membrane</location>
    </subcellularLocation>
</comment>
<dbReference type="Gene3D" id="2.60.15.10">
    <property type="entry name" value="F0F1 ATP synthase delta/epsilon subunit, N-terminal"/>
    <property type="match status" value="1"/>
</dbReference>
<dbReference type="GO" id="GO:0005743">
    <property type="term" value="C:mitochondrial inner membrane"/>
    <property type="evidence" value="ECO:0007669"/>
    <property type="project" value="UniProtKB-SubCell"/>
</dbReference>
<evidence type="ECO:0000256" key="3">
    <source>
        <dbReference type="ARBA" id="ARBA00022448"/>
    </source>
</evidence>
<dbReference type="HAMAP" id="MF_00530">
    <property type="entry name" value="ATP_synth_epsil_bac"/>
    <property type="match status" value="1"/>
</dbReference>
<protein>
    <submittedName>
        <fullName evidence="11">Bifunctional ATP synthase</fullName>
    </submittedName>
</protein>
<evidence type="ECO:0000313" key="11">
    <source>
        <dbReference type="EMBL" id="KAK2194811.1"/>
    </source>
</evidence>
<dbReference type="PANTHER" id="PTHR13822:SF7">
    <property type="entry name" value="ATP SYNTHASE SUBUNIT DELTA, MITOCHONDRIAL"/>
    <property type="match status" value="1"/>
</dbReference>
<keyword evidence="4" id="KW-0375">Hydrogen ion transport</keyword>
<evidence type="ECO:0000256" key="1">
    <source>
        <dbReference type="ARBA" id="ARBA00004273"/>
    </source>
</evidence>
<dbReference type="EMBL" id="JALLKP010000001">
    <property type="protein sequence ID" value="KAK2197898.1"/>
    <property type="molecule type" value="Genomic_DNA"/>
</dbReference>
<dbReference type="GeneID" id="94335199"/>
<evidence type="ECO:0000313" key="13">
    <source>
        <dbReference type="Proteomes" id="UP001214638"/>
    </source>
</evidence>
<keyword evidence="9" id="KW-0472">Membrane</keyword>
<dbReference type="GO" id="GO:0045259">
    <property type="term" value="C:proton-transporting ATP synthase complex"/>
    <property type="evidence" value="ECO:0007669"/>
    <property type="project" value="InterPro"/>
</dbReference>
<keyword evidence="5" id="KW-0999">Mitochondrion inner membrane</keyword>
<evidence type="ECO:0000313" key="12">
    <source>
        <dbReference type="EMBL" id="KAK2197898.1"/>
    </source>
</evidence>
<evidence type="ECO:0000256" key="7">
    <source>
        <dbReference type="ARBA" id="ARBA00023065"/>
    </source>
</evidence>
<dbReference type="Proteomes" id="UP001214638">
    <property type="component" value="Unassembled WGS sequence"/>
</dbReference>
<dbReference type="SUPFAM" id="SSF51344">
    <property type="entry name" value="Epsilon subunit of F1F0-ATP synthase N-terminal domain"/>
    <property type="match status" value="1"/>
</dbReference>
<comment type="similarity">
    <text evidence="2">Belongs to the ATPase epsilon chain family.</text>
</comment>
<dbReference type="GO" id="GO:0046933">
    <property type="term" value="F:proton-transporting ATP synthase activity, rotational mechanism"/>
    <property type="evidence" value="ECO:0007669"/>
    <property type="project" value="InterPro"/>
</dbReference>
<keyword evidence="6" id="KW-0809">Transit peptide</keyword>
<dbReference type="EMBL" id="JALLKP010000041">
    <property type="protein sequence ID" value="KAK2194811.1"/>
    <property type="molecule type" value="Genomic_DNA"/>
</dbReference>
<dbReference type="InterPro" id="IPR001469">
    <property type="entry name" value="ATP_synth_F1_dsu/esu"/>
</dbReference>
<evidence type="ECO:0000256" key="9">
    <source>
        <dbReference type="ARBA" id="ARBA00023136"/>
    </source>
</evidence>
<evidence type="ECO:0000256" key="6">
    <source>
        <dbReference type="ARBA" id="ARBA00022946"/>
    </source>
</evidence>
<dbReference type="PANTHER" id="PTHR13822">
    <property type="entry name" value="ATP SYNTHASE DELTA/EPSILON CHAIN"/>
    <property type="match status" value="1"/>
</dbReference>
<dbReference type="KEGG" id="bdw:94335199"/>
<proteinExistence type="inferred from homology"/>
<comment type="caution">
    <text evidence="11">The sequence shown here is derived from an EMBL/GenBank/DDBJ whole genome shotgun (WGS) entry which is preliminary data.</text>
</comment>
<dbReference type="RefSeq" id="XP_067804740.1">
    <property type="nucleotide sequence ID" value="XM_067945949.1"/>
</dbReference>
<evidence type="ECO:0000256" key="2">
    <source>
        <dbReference type="ARBA" id="ARBA00005712"/>
    </source>
</evidence>